<dbReference type="AlphaFoldDB" id="A0A212K6W5"/>
<protein>
    <recommendedName>
        <fullName evidence="2">Sialidase domain-containing protein</fullName>
    </recommendedName>
</protein>
<dbReference type="InterPro" id="IPR011040">
    <property type="entry name" value="Sialidase"/>
</dbReference>
<proteinExistence type="predicted"/>
<feature type="domain" description="Sialidase" evidence="2">
    <location>
        <begin position="55"/>
        <end position="279"/>
    </location>
</feature>
<sequence>MKYTALFLSVLLSFTACQSETKNIPEEEIESTVDGIRIAWDYSSMQQLAERGGYPRLLRMQDNSLIAIFETRTGSVEFRRSYDEGHTWSSAVTVFPRFTYQGKDGESTIVNIANAEITQLQNGDIIAACNYRPAKPEIAPYSIVIRRSTDNGATWLPAQVLYNAAPRFNDGCWEPSFLQLPDGEVQIYFANENPYQQSDEQEISLLRSADNGATWSDAQMVSFRKNRRDGMPVARILGDEIVVVIEDNNVDRFKPYTVRTKLKDNWVKPVLADSPQREYALAEKIDNSVYMGAPYLLKLPTGETLISYQTNEKRASDWEYSTLEVAIGDKSARNFTKRTRPFDVPLDKEAKWNSLALWDENTVVAFASSNFNSKEVAPWLIKGYIIPELNVATKDITAYPLFVGGKGETNLRAGLGTDEENLYVECKVNDNKLYGSQNSGSDGVYVYLSDGMESMRIWCNYQGNAEVSELKKGVWHTKMVSDVQAVSSTNDKGYDLKIIISKKYIKSGSGKDLRLALGLSAYSDAVNGYKEMLANSEENKPNTWLKISLLN</sequence>
<keyword evidence="1" id="KW-0732">Signal</keyword>
<dbReference type="PANTHER" id="PTHR38792:SF3">
    <property type="entry name" value="BNR_ASP-BOX REPEAT DOMAIN PROTEIN (AFU_ORTHOLOGUE AFUA_7G06430)-RELATED"/>
    <property type="match status" value="1"/>
</dbReference>
<dbReference type="CDD" id="cd15482">
    <property type="entry name" value="Sialidase_non-viral"/>
    <property type="match status" value="1"/>
</dbReference>
<evidence type="ECO:0000256" key="1">
    <source>
        <dbReference type="SAM" id="SignalP"/>
    </source>
</evidence>
<name>A0A212K6W5_9BACT</name>
<feature type="signal peptide" evidence="1">
    <location>
        <begin position="1"/>
        <end position="18"/>
    </location>
</feature>
<dbReference type="RefSeq" id="WP_296951665.1">
    <property type="nucleotide sequence ID" value="NZ_LT599021.1"/>
</dbReference>
<dbReference type="EMBL" id="FLUL01000001">
    <property type="protein sequence ID" value="SBW07454.1"/>
    <property type="molecule type" value="Genomic_DNA"/>
</dbReference>
<dbReference type="Pfam" id="PF13088">
    <property type="entry name" value="BNR_2"/>
    <property type="match status" value="1"/>
</dbReference>
<reference evidence="3" key="1">
    <citation type="submission" date="2016-04" db="EMBL/GenBank/DDBJ databases">
        <authorList>
            <person name="Evans L.H."/>
            <person name="Alamgir A."/>
            <person name="Owens N."/>
            <person name="Weber N.D."/>
            <person name="Virtaneva K."/>
            <person name="Barbian K."/>
            <person name="Babar A."/>
            <person name="Rosenke K."/>
        </authorList>
    </citation>
    <scope>NUCLEOTIDE SEQUENCE</scope>
    <source>
        <strain evidence="3">86-2</strain>
    </source>
</reference>
<accession>A0A212K6W5</accession>
<evidence type="ECO:0000259" key="2">
    <source>
        <dbReference type="Pfam" id="PF13088"/>
    </source>
</evidence>
<gene>
    <name evidence="3" type="ORF">KL86DYS2_13167</name>
</gene>
<dbReference type="Gene3D" id="2.120.10.10">
    <property type="match status" value="1"/>
</dbReference>
<dbReference type="PROSITE" id="PS51257">
    <property type="entry name" value="PROKAR_LIPOPROTEIN"/>
    <property type="match status" value="1"/>
</dbReference>
<dbReference type="SUPFAM" id="SSF50939">
    <property type="entry name" value="Sialidases"/>
    <property type="match status" value="1"/>
</dbReference>
<organism evidence="3">
    <name type="scientific">uncultured Dysgonomonas sp</name>
    <dbReference type="NCBI Taxonomy" id="206096"/>
    <lineage>
        <taxon>Bacteria</taxon>
        <taxon>Pseudomonadati</taxon>
        <taxon>Bacteroidota</taxon>
        <taxon>Bacteroidia</taxon>
        <taxon>Bacteroidales</taxon>
        <taxon>Dysgonomonadaceae</taxon>
        <taxon>Dysgonomonas</taxon>
        <taxon>environmental samples</taxon>
    </lineage>
</organism>
<feature type="chain" id="PRO_5012894389" description="Sialidase domain-containing protein" evidence="1">
    <location>
        <begin position="19"/>
        <end position="551"/>
    </location>
</feature>
<dbReference type="PANTHER" id="PTHR38792">
    <property type="entry name" value="BNR/ASP-BOX REPEAT DOMAIN PROTEIN (AFU_ORTHOLOGUE AFUA_7G06430)-RELATED"/>
    <property type="match status" value="1"/>
</dbReference>
<dbReference type="InterPro" id="IPR036278">
    <property type="entry name" value="Sialidase_sf"/>
</dbReference>
<evidence type="ECO:0000313" key="3">
    <source>
        <dbReference type="EMBL" id="SBW07454.1"/>
    </source>
</evidence>